<dbReference type="Pfam" id="PF00233">
    <property type="entry name" value="PDEase_I"/>
    <property type="match status" value="1"/>
</dbReference>
<dbReference type="GO" id="GO:0004114">
    <property type="term" value="F:3',5'-cyclic-nucleotide phosphodiesterase activity"/>
    <property type="evidence" value="ECO:0007669"/>
    <property type="project" value="InterPro"/>
</dbReference>
<evidence type="ECO:0000259" key="3">
    <source>
        <dbReference type="PROSITE" id="PS51845"/>
    </source>
</evidence>
<dbReference type="PANTHER" id="PTHR11347">
    <property type="entry name" value="CYCLIC NUCLEOTIDE PHOSPHODIESTERASE"/>
    <property type="match status" value="1"/>
</dbReference>
<dbReference type="AlphaFoldDB" id="A0A7L3BF35"/>
<organism evidence="4 5">
    <name type="scientific">Syrrhaptes paradoxus</name>
    <name type="common">Pallas's sandgrouse</name>
    <dbReference type="NCBI Taxonomy" id="302527"/>
    <lineage>
        <taxon>Eukaryota</taxon>
        <taxon>Metazoa</taxon>
        <taxon>Chordata</taxon>
        <taxon>Craniata</taxon>
        <taxon>Vertebrata</taxon>
        <taxon>Euteleostomi</taxon>
        <taxon>Archelosauria</taxon>
        <taxon>Archosauria</taxon>
        <taxon>Dinosauria</taxon>
        <taxon>Saurischia</taxon>
        <taxon>Theropoda</taxon>
        <taxon>Coelurosauria</taxon>
        <taxon>Aves</taxon>
        <taxon>Neognathae</taxon>
        <taxon>Neoaves</taxon>
        <taxon>Columbimorphae</taxon>
        <taxon>Pterocliformes</taxon>
        <taxon>Pteroclidae</taxon>
        <taxon>Syrrhaptes</taxon>
    </lineage>
</organism>
<comment type="caution">
    <text evidence="4">The sequence shown here is derived from an EMBL/GenBank/DDBJ whole genome shotgun (WGS) entry which is preliminary data.</text>
</comment>
<dbReference type="Gene3D" id="1.10.1300.10">
    <property type="entry name" value="3'5'-cyclic nucleotide phosphodiesterase, catalytic domain"/>
    <property type="match status" value="1"/>
</dbReference>
<dbReference type="SUPFAM" id="SSF109604">
    <property type="entry name" value="HD-domain/PDEase-like"/>
    <property type="match status" value="1"/>
</dbReference>
<dbReference type="Proteomes" id="UP000536260">
    <property type="component" value="Unassembled WGS sequence"/>
</dbReference>
<dbReference type="InterPro" id="IPR002073">
    <property type="entry name" value="PDEase_catalytic_dom"/>
</dbReference>
<dbReference type="GO" id="GO:0007165">
    <property type="term" value="P:signal transduction"/>
    <property type="evidence" value="ECO:0007669"/>
    <property type="project" value="InterPro"/>
</dbReference>
<reference evidence="4 5" key="1">
    <citation type="submission" date="2019-09" db="EMBL/GenBank/DDBJ databases">
        <title>Bird 10,000 Genomes (B10K) Project - Family phase.</title>
        <authorList>
            <person name="Zhang G."/>
        </authorList>
    </citation>
    <scope>NUCLEOTIDE SEQUENCE [LARGE SCALE GENOMIC DNA]</scope>
    <source>
        <strain evidence="4">B10K-DU-003-42</strain>
        <tissue evidence="4">Mixed tissue sample</tissue>
    </source>
</reference>
<dbReference type="InterPro" id="IPR036971">
    <property type="entry name" value="PDEase_catalytic_dom_sf"/>
</dbReference>
<keyword evidence="1" id="KW-0479">Metal-binding</keyword>
<dbReference type="GO" id="GO:0046872">
    <property type="term" value="F:metal ion binding"/>
    <property type="evidence" value="ECO:0007669"/>
    <property type="project" value="UniProtKB-KW"/>
</dbReference>
<evidence type="ECO:0000256" key="1">
    <source>
        <dbReference type="ARBA" id="ARBA00022723"/>
    </source>
</evidence>
<evidence type="ECO:0000313" key="5">
    <source>
        <dbReference type="Proteomes" id="UP000536260"/>
    </source>
</evidence>
<gene>
    <name evidence="4" type="primary">Pde4a_1</name>
    <name evidence="4" type="ORF">SYRPAR_R14974</name>
</gene>
<protein>
    <submittedName>
        <fullName evidence="4">PDE4A phosphodiesterase</fullName>
    </submittedName>
</protein>
<name>A0A7L3BF35_9AVES</name>
<keyword evidence="2" id="KW-0378">Hydrolase</keyword>
<feature type="non-terminal residue" evidence="4">
    <location>
        <position position="77"/>
    </location>
</feature>
<evidence type="ECO:0000256" key="2">
    <source>
        <dbReference type="ARBA" id="ARBA00022801"/>
    </source>
</evidence>
<evidence type="ECO:0000313" key="4">
    <source>
        <dbReference type="EMBL" id="NXT30519.1"/>
    </source>
</evidence>
<dbReference type="EMBL" id="VZTO01174427">
    <property type="protein sequence ID" value="NXT30519.1"/>
    <property type="molecule type" value="Genomic_DNA"/>
</dbReference>
<feature type="non-terminal residue" evidence="4">
    <location>
        <position position="1"/>
    </location>
</feature>
<proteinExistence type="predicted"/>
<feature type="domain" description="PDEase" evidence="3">
    <location>
        <begin position="1"/>
        <end position="77"/>
    </location>
</feature>
<sequence length="77" mass="8873">NHHLAVGFKLLQEENCDIFQNLSKKQRQSLRKMVIDMVLATDMSKHMNLLADLKTMVETKKVTSLGVLLLDNYSDRI</sequence>
<keyword evidence="5" id="KW-1185">Reference proteome</keyword>
<accession>A0A7L3BF35</accession>
<dbReference type="PROSITE" id="PS51845">
    <property type="entry name" value="PDEASE_I_2"/>
    <property type="match status" value="1"/>
</dbReference>